<gene>
    <name evidence="2" type="ORF">EGM88_05690</name>
</gene>
<dbReference type="RefSeq" id="WP_123896997.1">
    <property type="nucleotide sequence ID" value="NZ_RPFJ01000006.1"/>
</dbReference>
<organism evidence="2 3">
    <name type="scientific">Aureibaculum marinum</name>
    <dbReference type="NCBI Taxonomy" id="2487930"/>
    <lineage>
        <taxon>Bacteria</taxon>
        <taxon>Pseudomonadati</taxon>
        <taxon>Bacteroidota</taxon>
        <taxon>Flavobacteriia</taxon>
        <taxon>Flavobacteriales</taxon>
        <taxon>Flavobacteriaceae</taxon>
        <taxon>Aureibaculum</taxon>
    </lineage>
</organism>
<dbReference type="Proteomes" id="UP000270856">
    <property type="component" value="Unassembled WGS sequence"/>
</dbReference>
<sequence length="138" mass="16139">MKVPFHLSLPCLDIDRTKDFYVDKLGADSGRIAQNWLDINLYGNQITFTQSGKFNFSFQNYSFEGKILPSFHFGIIVDNDVWEKLYQKVIAQQIELFEEITFLKGKKGEHASFFVKDPNDYMVEFKTFAIKEDVFKTN</sequence>
<keyword evidence="3" id="KW-1185">Reference proteome</keyword>
<dbReference type="InterPro" id="IPR004360">
    <property type="entry name" value="Glyas_Fos-R_dOase_dom"/>
</dbReference>
<evidence type="ECO:0000259" key="1">
    <source>
        <dbReference type="PROSITE" id="PS51819"/>
    </source>
</evidence>
<dbReference type="AlphaFoldDB" id="A0A3N4NQM7"/>
<comment type="caution">
    <text evidence="2">The sequence shown here is derived from an EMBL/GenBank/DDBJ whole genome shotgun (WGS) entry which is preliminary data.</text>
</comment>
<dbReference type="PANTHER" id="PTHR39434:SF1">
    <property type="entry name" value="VOC DOMAIN-CONTAINING PROTEIN"/>
    <property type="match status" value="1"/>
</dbReference>
<protein>
    <submittedName>
        <fullName evidence="2">Bleomycin resistance protein</fullName>
    </submittedName>
</protein>
<proteinExistence type="predicted"/>
<dbReference type="PANTHER" id="PTHR39434">
    <property type="match status" value="1"/>
</dbReference>
<dbReference type="PROSITE" id="PS51819">
    <property type="entry name" value="VOC"/>
    <property type="match status" value="1"/>
</dbReference>
<dbReference type="InterPro" id="IPR037523">
    <property type="entry name" value="VOC_core"/>
</dbReference>
<evidence type="ECO:0000313" key="2">
    <source>
        <dbReference type="EMBL" id="RPD98682.1"/>
    </source>
</evidence>
<dbReference type="InterPro" id="IPR029068">
    <property type="entry name" value="Glyas_Bleomycin-R_OHBP_Dase"/>
</dbReference>
<name>A0A3N4NQM7_9FLAO</name>
<dbReference type="OrthoDB" id="793940at2"/>
<dbReference type="SUPFAM" id="SSF54593">
    <property type="entry name" value="Glyoxalase/Bleomycin resistance protein/Dihydroxybiphenyl dioxygenase"/>
    <property type="match status" value="1"/>
</dbReference>
<evidence type="ECO:0000313" key="3">
    <source>
        <dbReference type="Proteomes" id="UP000270856"/>
    </source>
</evidence>
<dbReference type="Pfam" id="PF00903">
    <property type="entry name" value="Glyoxalase"/>
    <property type="match status" value="1"/>
</dbReference>
<feature type="domain" description="VOC" evidence="1">
    <location>
        <begin position="3"/>
        <end position="128"/>
    </location>
</feature>
<dbReference type="Gene3D" id="3.10.180.10">
    <property type="entry name" value="2,3-Dihydroxybiphenyl 1,2-Dioxygenase, domain 1"/>
    <property type="match status" value="1"/>
</dbReference>
<accession>A0A3N4NQM7</accession>
<dbReference type="EMBL" id="RPFJ01000006">
    <property type="protein sequence ID" value="RPD98682.1"/>
    <property type="molecule type" value="Genomic_DNA"/>
</dbReference>
<reference evidence="2 3" key="1">
    <citation type="submission" date="2018-11" db="EMBL/GenBank/DDBJ databases">
        <title>Aureibaculum marinum gen. nov., sp. nov., a member of the family Flavobacteriaceae isolated from the Bohai Sea.</title>
        <authorList>
            <person name="Ji X."/>
        </authorList>
    </citation>
    <scope>NUCLEOTIDE SEQUENCE [LARGE SCALE GENOMIC DNA]</scope>
    <source>
        <strain evidence="2 3">BH-SD17</strain>
    </source>
</reference>